<reference evidence="3 5" key="2">
    <citation type="journal article" date="2013" name="Nature">
        <title>Insights into bilaterian evolution from three spiralian genomes.</title>
        <authorList>
            <person name="Simakov O."/>
            <person name="Marletaz F."/>
            <person name="Cho S.J."/>
            <person name="Edsinger-Gonzales E."/>
            <person name="Havlak P."/>
            <person name="Hellsten U."/>
            <person name="Kuo D.H."/>
            <person name="Larsson T."/>
            <person name="Lv J."/>
            <person name="Arendt D."/>
            <person name="Savage R."/>
            <person name="Osoegawa K."/>
            <person name="de Jong P."/>
            <person name="Grimwood J."/>
            <person name="Chapman J.A."/>
            <person name="Shapiro H."/>
            <person name="Aerts A."/>
            <person name="Otillar R.P."/>
            <person name="Terry A.Y."/>
            <person name="Boore J.L."/>
            <person name="Grigoriev I.V."/>
            <person name="Lindberg D.R."/>
            <person name="Seaver E.C."/>
            <person name="Weisblat D.A."/>
            <person name="Putnam N.H."/>
            <person name="Rokhsar D.S."/>
        </authorList>
    </citation>
    <scope>NUCLEOTIDE SEQUENCE</scope>
</reference>
<feature type="domain" description="Endonuclease/exonuclease/phosphatase" evidence="2">
    <location>
        <begin position="422"/>
        <end position="630"/>
    </location>
</feature>
<feature type="region of interest" description="Disordered" evidence="1">
    <location>
        <begin position="208"/>
        <end position="247"/>
    </location>
</feature>
<accession>T1F063</accession>
<keyword evidence="5" id="KW-1185">Reference proteome</keyword>
<dbReference type="EMBL" id="KB095905">
    <property type="protein sequence ID" value="ESO10223.1"/>
    <property type="molecule type" value="Genomic_DNA"/>
</dbReference>
<evidence type="ECO:0000256" key="1">
    <source>
        <dbReference type="SAM" id="MobiDB-lite"/>
    </source>
</evidence>
<feature type="compositionally biased region" description="Low complexity" evidence="1">
    <location>
        <begin position="221"/>
        <end position="230"/>
    </location>
</feature>
<dbReference type="Gene3D" id="3.60.10.10">
    <property type="entry name" value="Endonuclease/exonuclease/phosphatase"/>
    <property type="match status" value="1"/>
</dbReference>
<feature type="compositionally biased region" description="Acidic residues" evidence="1">
    <location>
        <begin position="372"/>
        <end position="382"/>
    </location>
</feature>
<dbReference type="eggNOG" id="ENOG502SAHD">
    <property type="taxonomic scope" value="Eukaryota"/>
</dbReference>
<sequence>MASRSLVINEFLYYLENNWNLVENETFINNISVFYTHEDIVNAIKLIKSELNNFKIEKSEKLQSRGNMKTEKILECISLIKQLKENQCWDKCPLFVSCNLNKVPKSENLLTLNFETIKLELKDILHKQQVQFNKVIETVESNKADIISLKNVIKTADINKPEVNTLKNKLNSNVVSDYSTEMTNKEGQKKNVSSSLWSDIAKSEDYGTPFTTVNGKKSRQNNNNCEKQNNSGETSNNPTNNKQTGKKTAMKIIGKKVSNDCKLKADKILMKKSVFCLSNVSKCHRNYVMAYLTDNRIHVVSCYPVLKQLNKMAPASTADVNNNNNSQTENKKTDEEESSTFRVCIDSSDSKKMKDPDIMPQHVIMDKQHVDNDDDSSDDEEKDNLNPKQTTCKRYDNFETLNDEYKLINKDFDSSMFFNLMHLNIRSLVNKTDELESYLSNSHIKFNVVAITESWLNERTESLVGMDEYRYVGKNRRDKHGGVGFYVWNDSTFRIRDDLNTIGSPKFEMIAIEIINNFKSKNSIVMVSYRPLIYEIKQYFKELEQVLQITSNENKFVYLLGDLNIDLSPEVSSINKIQLNQLVTCYYLKSMITVPTRISNTKKSTIDILFTNHPENIIQCGTILCDLSDHIPLFSSTNQKINNKTVADVTFSKYSYSTHRMNNLNEGLCNADWTSVLSCDDVDVAFQNFIDIFRLHYKTYCSVTSKRQAQKITKNKPWITKEFKQMLKKKKMLYKKYLKHTSSDNFTALNAANYATRSSAS</sequence>
<evidence type="ECO:0000313" key="4">
    <source>
        <dbReference type="EnsemblMetazoa" id="HelroP168109"/>
    </source>
</evidence>
<dbReference type="GO" id="GO:0003824">
    <property type="term" value="F:catalytic activity"/>
    <property type="evidence" value="ECO:0007669"/>
    <property type="project" value="InterPro"/>
</dbReference>
<feature type="compositionally biased region" description="Basic and acidic residues" evidence="1">
    <location>
        <begin position="348"/>
        <end position="357"/>
    </location>
</feature>
<dbReference type="Pfam" id="PF03372">
    <property type="entry name" value="Exo_endo_phos"/>
    <property type="match status" value="1"/>
</dbReference>
<dbReference type="KEGG" id="hro:HELRODRAFT_168109"/>
<dbReference type="RefSeq" id="XP_009012037.1">
    <property type="nucleotide sequence ID" value="XM_009013789.1"/>
</dbReference>
<dbReference type="AlphaFoldDB" id="T1F063"/>
<dbReference type="PANTHER" id="PTHR33776">
    <property type="entry name" value="ENDO/EXONUCLEASE/PHOSPHATASE DOMAIN-CONTAINING PROTEIN"/>
    <property type="match status" value="1"/>
</dbReference>
<evidence type="ECO:0000259" key="2">
    <source>
        <dbReference type="Pfam" id="PF03372"/>
    </source>
</evidence>
<dbReference type="PANTHER" id="PTHR33776:SF4">
    <property type="entry name" value="ENDONUCLEASE_EXONUCLEASE_PHOSPHATASE DOMAIN-CONTAINING PROTEIN"/>
    <property type="match status" value="1"/>
</dbReference>
<dbReference type="OrthoDB" id="6158007at2759"/>
<feature type="region of interest" description="Disordered" evidence="1">
    <location>
        <begin position="316"/>
        <end position="390"/>
    </location>
</feature>
<reference evidence="4" key="3">
    <citation type="submission" date="2015-06" db="UniProtKB">
        <authorList>
            <consortium name="EnsemblMetazoa"/>
        </authorList>
    </citation>
    <scope>IDENTIFICATION</scope>
</reference>
<dbReference type="Proteomes" id="UP000015101">
    <property type="component" value="Unassembled WGS sequence"/>
</dbReference>
<dbReference type="CTD" id="20202213"/>
<dbReference type="InterPro" id="IPR036691">
    <property type="entry name" value="Endo/exonu/phosph_ase_sf"/>
</dbReference>
<gene>
    <name evidence="4" type="primary">20202213</name>
    <name evidence="3" type="ORF">HELRODRAFT_168109</name>
</gene>
<proteinExistence type="predicted"/>
<protein>
    <recommendedName>
        <fullName evidence="2">Endonuclease/exonuclease/phosphatase domain-containing protein</fullName>
    </recommendedName>
</protein>
<organism evidence="4 5">
    <name type="scientific">Helobdella robusta</name>
    <name type="common">Californian leech</name>
    <dbReference type="NCBI Taxonomy" id="6412"/>
    <lineage>
        <taxon>Eukaryota</taxon>
        <taxon>Metazoa</taxon>
        <taxon>Spiralia</taxon>
        <taxon>Lophotrochozoa</taxon>
        <taxon>Annelida</taxon>
        <taxon>Clitellata</taxon>
        <taxon>Hirudinea</taxon>
        <taxon>Rhynchobdellida</taxon>
        <taxon>Glossiphoniidae</taxon>
        <taxon>Helobdella</taxon>
    </lineage>
</organism>
<dbReference type="SUPFAM" id="SSF56219">
    <property type="entry name" value="DNase I-like"/>
    <property type="match status" value="1"/>
</dbReference>
<dbReference type="InParanoid" id="T1F063"/>
<dbReference type="EMBL" id="AMQM01002896">
    <property type="status" value="NOT_ANNOTATED_CDS"/>
    <property type="molecule type" value="Genomic_DNA"/>
</dbReference>
<name>T1F063_HELRO</name>
<dbReference type="HOGENOM" id="CLU_021125_0_0_1"/>
<dbReference type="GeneID" id="20202213"/>
<feature type="compositionally biased region" description="Polar residues" evidence="1">
    <location>
        <begin position="231"/>
        <end position="243"/>
    </location>
</feature>
<evidence type="ECO:0000313" key="5">
    <source>
        <dbReference type="Proteomes" id="UP000015101"/>
    </source>
</evidence>
<evidence type="ECO:0000313" key="3">
    <source>
        <dbReference type="EMBL" id="ESO10223.1"/>
    </source>
</evidence>
<dbReference type="InterPro" id="IPR005135">
    <property type="entry name" value="Endo/exonuclease/phosphatase"/>
</dbReference>
<reference evidence="5" key="1">
    <citation type="submission" date="2012-12" db="EMBL/GenBank/DDBJ databases">
        <authorList>
            <person name="Hellsten U."/>
            <person name="Grimwood J."/>
            <person name="Chapman J.A."/>
            <person name="Shapiro H."/>
            <person name="Aerts A."/>
            <person name="Otillar R.P."/>
            <person name="Terry A.Y."/>
            <person name="Boore J.L."/>
            <person name="Simakov O."/>
            <person name="Marletaz F."/>
            <person name="Cho S.-J."/>
            <person name="Edsinger-Gonzales E."/>
            <person name="Havlak P."/>
            <person name="Kuo D.-H."/>
            <person name="Larsson T."/>
            <person name="Lv J."/>
            <person name="Arendt D."/>
            <person name="Savage R."/>
            <person name="Osoegawa K."/>
            <person name="de Jong P."/>
            <person name="Lindberg D.R."/>
            <person name="Seaver E.C."/>
            <person name="Weisblat D.A."/>
            <person name="Putnam N.H."/>
            <person name="Grigoriev I.V."/>
            <person name="Rokhsar D.S."/>
        </authorList>
    </citation>
    <scope>NUCLEOTIDE SEQUENCE</scope>
</reference>
<dbReference type="EnsemblMetazoa" id="HelroT168109">
    <property type="protein sequence ID" value="HelroP168109"/>
    <property type="gene ID" value="HelroG168109"/>
</dbReference>